<dbReference type="PANTHER" id="PTHR33154:SF18">
    <property type="entry name" value="ARSENICAL RESISTANCE OPERON REPRESSOR"/>
    <property type="match status" value="1"/>
</dbReference>
<keyword evidence="1" id="KW-0805">Transcription regulation</keyword>
<dbReference type="GO" id="GO:0003677">
    <property type="term" value="F:DNA binding"/>
    <property type="evidence" value="ECO:0007669"/>
    <property type="project" value="UniProtKB-KW"/>
</dbReference>
<dbReference type="SMART" id="SM00418">
    <property type="entry name" value="HTH_ARSR"/>
    <property type="match status" value="1"/>
</dbReference>
<evidence type="ECO:0000259" key="4">
    <source>
        <dbReference type="PROSITE" id="PS50987"/>
    </source>
</evidence>
<gene>
    <name evidence="5" type="ORF">FYJ44_13120</name>
</gene>
<dbReference type="CDD" id="cd00090">
    <property type="entry name" value="HTH_ARSR"/>
    <property type="match status" value="1"/>
</dbReference>
<dbReference type="EMBL" id="VUMH01000017">
    <property type="protein sequence ID" value="MSS28950.1"/>
    <property type="molecule type" value="Genomic_DNA"/>
</dbReference>
<dbReference type="Pfam" id="PF01022">
    <property type="entry name" value="HTH_5"/>
    <property type="match status" value="1"/>
</dbReference>
<accession>A0A6L5XP16</accession>
<dbReference type="PRINTS" id="PR00778">
    <property type="entry name" value="HTHARSR"/>
</dbReference>
<dbReference type="AlphaFoldDB" id="A0A6L5XP16"/>
<evidence type="ECO:0000313" key="5">
    <source>
        <dbReference type="EMBL" id="MSS28950.1"/>
    </source>
</evidence>
<evidence type="ECO:0000313" key="6">
    <source>
        <dbReference type="Proteomes" id="UP000477488"/>
    </source>
</evidence>
<dbReference type="InterPro" id="IPR011991">
    <property type="entry name" value="ArsR-like_HTH"/>
</dbReference>
<name>A0A6L5XP16_9BACT</name>
<dbReference type="NCBIfam" id="NF033788">
    <property type="entry name" value="HTH_metalloreg"/>
    <property type="match status" value="1"/>
</dbReference>
<keyword evidence="6" id="KW-1185">Reference proteome</keyword>
<dbReference type="RefSeq" id="WP_154512881.1">
    <property type="nucleotide sequence ID" value="NZ_DBFWWU010000280.1"/>
</dbReference>
<evidence type="ECO:0000256" key="3">
    <source>
        <dbReference type="ARBA" id="ARBA00023163"/>
    </source>
</evidence>
<dbReference type="Gene3D" id="1.10.10.10">
    <property type="entry name" value="Winged helix-like DNA-binding domain superfamily/Winged helix DNA-binding domain"/>
    <property type="match status" value="1"/>
</dbReference>
<sequence length="107" mass="11937">MDHHKRYIAAQATIFKALGHPSRLLMVDALRGGEKCVCDLQTLVGDDVSTVSKHLAVLREAGVVTSEKRGTNIYYSLALRCLETFLACTGDLVRRRILEQLPLLEKK</sequence>
<proteinExistence type="predicted"/>
<dbReference type="InterPro" id="IPR001845">
    <property type="entry name" value="HTH_ArsR_DNA-bd_dom"/>
</dbReference>
<dbReference type="Proteomes" id="UP000477488">
    <property type="component" value="Unassembled WGS sequence"/>
</dbReference>
<dbReference type="InterPro" id="IPR051081">
    <property type="entry name" value="HTH_MetalResp_TranReg"/>
</dbReference>
<feature type="domain" description="HTH arsR-type" evidence="4">
    <location>
        <begin position="3"/>
        <end position="97"/>
    </location>
</feature>
<dbReference type="PANTHER" id="PTHR33154">
    <property type="entry name" value="TRANSCRIPTIONAL REGULATOR, ARSR FAMILY"/>
    <property type="match status" value="1"/>
</dbReference>
<evidence type="ECO:0000256" key="1">
    <source>
        <dbReference type="ARBA" id="ARBA00023015"/>
    </source>
</evidence>
<reference evidence="5 6" key="1">
    <citation type="submission" date="2019-09" db="EMBL/GenBank/DDBJ databases">
        <title>In-depth cultivation of the pig gut microbiome towards novel bacterial diversity and tailored functional studies.</title>
        <authorList>
            <person name="Wylensek D."/>
            <person name="Hitch T.C.A."/>
            <person name="Clavel T."/>
        </authorList>
    </citation>
    <scope>NUCLEOTIDE SEQUENCE [LARGE SCALE GENOMIC DNA]</scope>
    <source>
        <strain evidence="5 6">PG-178-WT-4</strain>
    </source>
</reference>
<dbReference type="PROSITE" id="PS50987">
    <property type="entry name" value="HTH_ARSR_2"/>
    <property type="match status" value="1"/>
</dbReference>
<organism evidence="5 6">
    <name type="scientific">Desulfovibrio porci</name>
    <dbReference type="NCBI Taxonomy" id="2605782"/>
    <lineage>
        <taxon>Bacteria</taxon>
        <taxon>Pseudomonadati</taxon>
        <taxon>Thermodesulfobacteriota</taxon>
        <taxon>Desulfovibrionia</taxon>
        <taxon>Desulfovibrionales</taxon>
        <taxon>Desulfovibrionaceae</taxon>
        <taxon>Desulfovibrio</taxon>
    </lineage>
</organism>
<comment type="caution">
    <text evidence="5">The sequence shown here is derived from an EMBL/GenBank/DDBJ whole genome shotgun (WGS) entry which is preliminary data.</text>
</comment>
<dbReference type="SUPFAM" id="SSF46785">
    <property type="entry name" value="Winged helix' DNA-binding domain"/>
    <property type="match status" value="1"/>
</dbReference>
<evidence type="ECO:0000256" key="2">
    <source>
        <dbReference type="ARBA" id="ARBA00023125"/>
    </source>
</evidence>
<dbReference type="GO" id="GO:0003700">
    <property type="term" value="F:DNA-binding transcription factor activity"/>
    <property type="evidence" value="ECO:0007669"/>
    <property type="project" value="InterPro"/>
</dbReference>
<protein>
    <submittedName>
        <fullName evidence="5">Winged helix-turn-helix transcriptional regulator</fullName>
    </submittedName>
</protein>
<dbReference type="InterPro" id="IPR036388">
    <property type="entry name" value="WH-like_DNA-bd_sf"/>
</dbReference>
<keyword evidence="3" id="KW-0804">Transcription</keyword>
<dbReference type="InterPro" id="IPR036390">
    <property type="entry name" value="WH_DNA-bd_sf"/>
</dbReference>
<keyword evidence="2" id="KW-0238">DNA-binding</keyword>